<dbReference type="PANTHER" id="PTHR34182">
    <property type="entry name" value="PROTEIN-EXPORT MEMBRANE PROTEIN SECG"/>
    <property type="match status" value="1"/>
</dbReference>
<reference evidence="11" key="1">
    <citation type="submission" date="2021-10" db="EMBL/GenBank/DDBJ databases">
        <title>Anaerobic single-cell dispensing facilitates the cultivation of human gut bacteria.</title>
        <authorList>
            <person name="Afrizal A."/>
        </authorList>
    </citation>
    <scope>NUCLEOTIDE SEQUENCE</scope>
    <source>
        <strain evidence="11">CLA-AA-H215</strain>
    </source>
</reference>
<evidence type="ECO:0000313" key="11">
    <source>
        <dbReference type="EMBL" id="MCC2231055.1"/>
    </source>
</evidence>
<keyword evidence="9 10" id="KW-0472">Membrane</keyword>
<evidence type="ECO:0000256" key="8">
    <source>
        <dbReference type="ARBA" id="ARBA00023010"/>
    </source>
</evidence>
<dbReference type="Pfam" id="PF03840">
    <property type="entry name" value="SecG"/>
    <property type="match status" value="1"/>
</dbReference>
<dbReference type="InterPro" id="IPR004692">
    <property type="entry name" value="SecG"/>
</dbReference>
<dbReference type="GO" id="GO:0005886">
    <property type="term" value="C:plasma membrane"/>
    <property type="evidence" value="ECO:0007669"/>
    <property type="project" value="UniProtKB-SubCell"/>
</dbReference>
<keyword evidence="3 10" id="KW-0813">Transport</keyword>
<name>A0AAE3JF46_9FIRM</name>
<protein>
    <recommendedName>
        <fullName evidence="10">Protein-export membrane protein SecG</fullName>
    </recommendedName>
</protein>
<comment type="subcellular location">
    <subcellularLocation>
        <location evidence="1 10">Cell membrane</location>
        <topology evidence="1 10">Multi-pass membrane protein</topology>
    </subcellularLocation>
</comment>
<dbReference type="AlphaFoldDB" id="A0AAE3JF46"/>
<dbReference type="GO" id="GO:0009306">
    <property type="term" value="P:protein secretion"/>
    <property type="evidence" value="ECO:0007669"/>
    <property type="project" value="UniProtKB-UniRule"/>
</dbReference>
<keyword evidence="8 10" id="KW-0811">Translocation</keyword>
<evidence type="ECO:0000256" key="4">
    <source>
        <dbReference type="ARBA" id="ARBA00022475"/>
    </source>
</evidence>
<evidence type="ECO:0000256" key="2">
    <source>
        <dbReference type="ARBA" id="ARBA00008445"/>
    </source>
</evidence>
<evidence type="ECO:0000256" key="10">
    <source>
        <dbReference type="RuleBase" id="RU365087"/>
    </source>
</evidence>
<comment type="function">
    <text evidence="10">Involved in protein export. Participates in an early event of protein translocation.</text>
</comment>
<organism evidence="11 12">
    <name type="scientific">Hominifimenecus microfluidus</name>
    <dbReference type="NCBI Taxonomy" id="2885348"/>
    <lineage>
        <taxon>Bacteria</taxon>
        <taxon>Bacillati</taxon>
        <taxon>Bacillota</taxon>
        <taxon>Clostridia</taxon>
        <taxon>Lachnospirales</taxon>
        <taxon>Lachnospiraceae</taxon>
        <taxon>Hominifimenecus</taxon>
    </lineage>
</organism>
<feature type="transmembrane region" description="Helical" evidence="10">
    <location>
        <begin position="6"/>
        <end position="25"/>
    </location>
</feature>
<feature type="transmembrane region" description="Helical" evidence="10">
    <location>
        <begin position="58"/>
        <end position="78"/>
    </location>
</feature>
<dbReference type="NCBIfam" id="TIGR00810">
    <property type="entry name" value="secG"/>
    <property type="match status" value="1"/>
</dbReference>
<dbReference type="RefSeq" id="WP_308453590.1">
    <property type="nucleotide sequence ID" value="NZ_JAJEQR010000021.1"/>
</dbReference>
<gene>
    <name evidence="11" type="primary">secG</name>
    <name evidence="11" type="ORF">LKD81_08600</name>
</gene>
<evidence type="ECO:0000256" key="9">
    <source>
        <dbReference type="ARBA" id="ARBA00023136"/>
    </source>
</evidence>
<keyword evidence="7 10" id="KW-1133">Transmembrane helix</keyword>
<proteinExistence type="inferred from homology"/>
<keyword evidence="12" id="KW-1185">Reference proteome</keyword>
<evidence type="ECO:0000256" key="1">
    <source>
        <dbReference type="ARBA" id="ARBA00004651"/>
    </source>
</evidence>
<evidence type="ECO:0000313" key="12">
    <source>
        <dbReference type="Proteomes" id="UP001198182"/>
    </source>
</evidence>
<comment type="similarity">
    <text evidence="2 10">Belongs to the SecG family.</text>
</comment>
<accession>A0AAE3JF46</accession>
<keyword evidence="6 10" id="KW-0653">Protein transport</keyword>
<comment type="caution">
    <text evidence="11">The sequence shown here is derived from an EMBL/GenBank/DDBJ whole genome shotgun (WGS) entry which is preliminary data.</text>
</comment>
<dbReference type="PRINTS" id="PR01651">
    <property type="entry name" value="SECGEXPORT"/>
</dbReference>
<sequence length="79" mass="8324">MDVLKVILTVVLVLISIGMTVIILMQEGKGNGLSGGIAGGSGDSYVSRNKGRTAEGKMVRYTTILVIAFMVISLILNIL</sequence>
<evidence type="ECO:0000256" key="5">
    <source>
        <dbReference type="ARBA" id="ARBA00022692"/>
    </source>
</evidence>
<dbReference type="EMBL" id="JAJEQR010000021">
    <property type="protein sequence ID" value="MCC2231055.1"/>
    <property type="molecule type" value="Genomic_DNA"/>
</dbReference>
<evidence type="ECO:0000256" key="7">
    <source>
        <dbReference type="ARBA" id="ARBA00022989"/>
    </source>
</evidence>
<dbReference type="PANTHER" id="PTHR34182:SF1">
    <property type="entry name" value="PROTEIN-EXPORT MEMBRANE PROTEIN SECG"/>
    <property type="match status" value="1"/>
</dbReference>
<keyword evidence="4 10" id="KW-1003">Cell membrane</keyword>
<evidence type="ECO:0000256" key="3">
    <source>
        <dbReference type="ARBA" id="ARBA00022448"/>
    </source>
</evidence>
<dbReference type="GO" id="GO:0043952">
    <property type="term" value="P:protein transport by the Sec complex"/>
    <property type="evidence" value="ECO:0007669"/>
    <property type="project" value="TreeGrafter"/>
</dbReference>
<dbReference type="GO" id="GO:0015450">
    <property type="term" value="F:protein-transporting ATPase activity"/>
    <property type="evidence" value="ECO:0007669"/>
    <property type="project" value="UniProtKB-UniRule"/>
</dbReference>
<dbReference type="Proteomes" id="UP001198182">
    <property type="component" value="Unassembled WGS sequence"/>
</dbReference>
<evidence type="ECO:0000256" key="6">
    <source>
        <dbReference type="ARBA" id="ARBA00022927"/>
    </source>
</evidence>
<keyword evidence="5 10" id="KW-0812">Transmembrane</keyword>
<dbReference type="GO" id="GO:0065002">
    <property type="term" value="P:intracellular protein transmembrane transport"/>
    <property type="evidence" value="ECO:0007669"/>
    <property type="project" value="TreeGrafter"/>
</dbReference>